<keyword evidence="4" id="KW-1185">Reference proteome</keyword>
<feature type="region of interest" description="Disordered" evidence="1">
    <location>
        <begin position="253"/>
        <end position="274"/>
    </location>
</feature>
<feature type="compositionally biased region" description="Polar residues" evidence="1">
    <location>
        <begin position="253"/>
        <end position="262"/>
    </location>
</feature>
<dbReference type="Pfam" id="PF09746">
    <property type="entry name" value="Membralin"/>
    <property type="match status" value="1"/>
</dbReference>
<dbReference type="Proteomes" id="UP001642520">
    <property type="component" value="Unassembled WGS sequence"/>
</dbReference>
<evidence type="ECO:0000313" key="3">
    <source>
        <dbReference type="EMBL" id="CAL7948654.1"/>
    </source>
</evidence>
<feature type="compositionally biased region" description="Polar residues" evidence="1">
    <location>
        <begin position="654"/>
        <end position="673"/>
    </location>
</feature>
<evidence type="ECO:0000256" key="1">
    <source>
        <dbReference type="SAM" id="MobiDB-lite"/>
    </source>
</evidence>
<keyword evidence="2" id="KW-0812">Transmembrane</keyword>
<proteinExistence type="predicted"/>
<reference evidence="3 4" key="1">
    <citation type="submission" date="2024-08" db="EMBL/GenBank/DDBJ databases">
        <authorList>
            <person name="Will J Nash"/>
            <person name="Angela Man"/>
            <person name="Seanna McTaggart"/>
            <person name="Kendall Baker"/>
            <person name="Tom Barker"/>
            <person name="Leah Catchpole"/>
            <person name="Alex Durrant"/>
            <person name="Karim Gharbi"/>
            <person name="Naomi Irish"/>
            <person name="Gemy Kaithakottil"/>
            <person name="Debby Ku"/>
            <person name="Aaliyah Providence"/>
            <person name="Felix Shaw"/>
            <person name="David Swarbreck"/>
            <person name="Chris Watkins"/>
            <person name="Ann M. McCartney"/>
            <person name="Giulio Formenti"/>
            <person name="Alice Mouton"/>
            <person name="Noel Vella"/>
            <person name="Bjorn M von Reumont"/>
            <person name="Adriana Vella"/>
            <person name="Wilfried Haerty"/>
        </authorList>
    </citation>
    <scope>NUCLEOTIDE SEQUENCE [LARGE SCALE GENOMIC DNA]</scope>
</reference>
<gene>
    <name evidence="3" type="ORF">XYLVIOL_LOCUS9009</name>
</gene>
<keyword evidence="2" id="KW-1133">Transmembrane helix</keyword>
<feature type="region of interest" description="Disordered" evidence="1">
    <location>
        <begin position="546"/>
        <end position="699"/>
    </location>
</feature>
<feature type="compositionally biased region" description="Low complexity" evidence="1">
    <location>
        <begin position="33"/>
        <end position="46"/>
    </location>
</feature>
<feature type="transmembrane region" description="Helical" evidence="2">
    <location>
        <begin position="80"/>
        <end position="103"/>
    </location>
</feature>
<dbReference type="PANTHER" id="PTHR21650:SF4">
    <property type="entry name" value="MEMBRALIN"/>
    <property type="match status" value="1"/>
</dbReference>
<evidence type="ECO:0000256" key="2">
    <source>
        <dbReference type="SAM" id="Phobius"/>
    </source>
</evidence>
<feature type="compositionally biased region" description="Polar residues" evidence="1">
    <location>
        <begin position="10"/>
        <end position="32"/>
    </location>
</feature>
<feature type="region of interest" description="Disordered" evidence="1">
    <location>
        <begin position="1"/>
        <end position="46"/>
    </location>
</feature>
<dbReference type="PANTHER" id="PTHR21650">
    <property type="entry name" value="MEMBRALIN/KINETOCHORE PROTEIN NUF2"/>
    <property type="match status" value="1"/>
</dbReference>
<dbReference type="EMBL" id="CAXAJV020001299">
    <property type="protein sequence ID" value="CAL7948654.1"/>
    <property type="molecule type" value="Genomic_DNA"/>
</dbReference>
<feature type="transmembrane region" description="Helical" evidence="2">
    <location>
        <begin position="380"/>
        <end position="399"/>
    </location>
</feature>
<feature type="compositionally biased region" description="Polar residues" evidence="1">
    <location>
        <begin position="590"/>
        <end position="613"/>
    </location>
</feature>
<name>A0ABP1P5Z3_XYLVO</name>
<protein>
    <recommendedName>
        <fullName evidence="5">Membralin</fullName>
    </recommendedName>
</protein>
<evidence type="ECO:0008006" key="5">
    <source>
        <dbReference type="Google" id="ProtNLM"/>
    </source>
</evidence>
<feature type="transmembrane region" description="Helical" evidence="2">
    <location>
        <begin position="419"/>
        <end position="440"/>
    </location>
</feature>
<dbReference type="InterPro" id="IPR019144">
    <property type="entry name" value="Membralin"/>
</dbReference>
<organism evidence="3 4">
    <name type="scientific">Xylocopa violacea</name>
    <name type="common">Violet carpenter bee</name>
    <name type="synonym">Apis violacea</name>
    <dbReference type="NCBI Taxonomy" id="135666"/>
    <lineage>
        <taxon>Eukaryota</taxon>
        <taxon>Metazoa</taxon>
        <taxon>Ecdysozoa</taxon>
        <taxon>Arthropoda</taxon>
        <taxon>Hexapoda</taxon>
        <taxon>Insecta</taxon>
        <taxon>Pterygota</taxon>
        <taxon>Neoptera</taxon>
        <taxon>Endopterygota</taxon>
        <taxon>Hymenoptera</taxon>
        <taxon>Apocrita</taxon>
        <taxon>Aculeata</taxon>
        <taxon>Apoidea</taxon>
        <taxon>Anthophila</taxon>
        <taxon>Apidae</taxon>
        <taxon>Xylocopa</taxon>
        <taxon>Xylocopa</taxon>
    </lineage>
</organism>
<feature type="compositionally biased region" description="Polar residues" evidence="1">
    <location>
        <begin position="622"/>
        <end position="646"/>
    </location>
</feature>
<feature type="compositionally biased region" description="Low complexity" evidence="1">
    <location>
        <begin position="566"/>
        <end position="580"/>
    </location>
</feature>
<keyword evidence="2" id="KW-0472">Membrane</keyword>
<feature type="region of interest" description="Disordered" evidence="1">
    <location>
        <begin position="177"/>
        <end position="196"/>
    </location>
</feature>
<evidence type="ECO:0000313" key="4">
    <source>
        <dbReference type="Proteomes" id="UP001642520"/>
    </source>
</evidence>
<accession>A0ABP1P5Z3</accession>
<feature type="transmembrane region" description="Helical" evidence="2">
    <location>
        <begin position="452"/>
        <end position="469"/>
    </location>
</feature>
<comment type="caution">
    <text evidence="3">The sequence shown here is derived from an EMBL/GenBank/DDBJ whole genome shotgun (WGS) entry which is preliminary data.</text>
</comment>
<sequence>MPQVDGATVPTRNNQNGTAVHNHNTGSSTRSALSSNNMNTARNNNNQNQLVNVRDRLFHAIFIKAALTYAKTFPRPVRRFIEFIVLLKAIVAFFVLAYIHIVFSRAPTNCLEHIRDDWPRDGILRVEILRNGGEDYSIEKSYAKEEKLRQEKVDDLTSALGILTRDGFINIEPSAVDEERDTANTSNEGNHEGLTLPGKETVIGATVSGEVQDPNLSIDNTTSPSLSTKLWNEMNIDNKETLDEKAAGLTSAQNNTVGQDANKSNKEDVVQPLKEQNPEVRQGDGYIVEYSLEYGFLRLSPVARQRLNIPVKIVTLDPVNDKCFGDDFSRLILDEFLGYDDLLMASIKTLAEHEDNQGFLRNVVTGEHYRFVNMWMARTTYLAAFFIMLVFTVSISMLLRYSHHQIFIFIVDLLQMLEFNLTVTFPAASLLTVLLALVGMEAIMSEFFNDTTTAFYIILIVWIADQYDFICCHTPVTKRHWLRFFYLYHFSFYAYHYRFNGQYSSLALVTSWFFIQHSMLYFFHHYELPVILQQAQLQHLLFRNHPQAGMADPSPEPSPSLNRALTTTTTTTPTPDPAAARAVVRELEQTQETTPSSPPQCESNSTATNVQPEEQTEDTAETPRSIQEQTNEAAESPTTSTASKTGTEPVISGSGASSSKPMDNGSSTDTSPSEGFDGDRGHGGDAEGSDILSGQVEKR</sequence>